<keyword evidence="11" id="KW-0333">Golgi apparatus</keyword>
<comment type="function">
    <text evidence="11">Regulates also the sphingolipid metabolism.</text>
</comment>
<dbReference type="EMBL" id="JAGPXF010000005">
    <property type="protein sequence ID" value="KAH7242455.1"/>
    <property type="molecule type" value="Genomic_DNA"/>
</dbReference>
<dbReference type="Proteomes" id="UP000813427">
    <property type="component" value="Unassembled WGS sequence"/>
</dbReference>
<dbReference type="GO" id="GO:0005789">
    <property type="term" value="C:endoplasmic reticulum membrane"/>
    <property type="evidence" value="ECO:0007669"/>
    <property type="project" value="UniProtKB-SubCell"/>
</dbReference>
<accession>A0A8K0RYX0</accession>
<dbReference type="OrthoDB" id="2192830at2759"/>
<proteinExistence type="inferred from homology"/>
<evidence type="ECO:0000313" key="13">
    <source>
        <dbReference type="EMBL" id="KAH7242455.1"/>
    </source>
</evidence>
<feature type="compositionally biased region" description="Low complexity" evidence="12">
    <location>
        <begin position="166"/>
        <end position="175"/>
    </location>
</feature>
<dbReference type="Gene3D" id="3.10.350.10">
    <property type="entry name" value="LysM domain"/>
    <property type="match status" value="1"/>
</dbReference>
<feature type="compositionally biased region" description="Low complexity" evidence="12">
    <location>
        <begin position="608"/>
        <end position="619"/>
    </location>
</feature>
<dbReference type="InterPro" id="IPR007290">
    <property type="entry name" value="Arv1"/>
</dbReference>
<reference evidence="13" key="1">
    <citation type="journal article" date="2021" name="Nat. Commun.">
        <title>Genetic determinants of endophytism in the Arabidopsis root mycobiome.</title>
        <authorList>
            <person name="Mesny F."/>
            <person name="Miyauchi S."/>
            <person name="Thiergart T."/>
            <person name="Pickel B."/>
            <person name="Atanasova L."/>
            <person name="Karlsson M."/>
            <person name="Huettel B."/>
            <person name="Barry K.W."/>
            <person name="Haridas S."/>
            <person name="Chen C."/>
            <person name="Bauer D."/>
            <person name="Andreopoulos W."/>
            <person name="Pangilinan J."/>
            <person name="LaButti K."/>
            <person name="Riley R."/>
            <person name="Lipzen A."/>
            <person name="Clum A."/>
            <person name="Drula E."/>
            <person name="Henrissat B."/>
            <person name="Kohler A."/>
            <person name="Grigoriev I.V."/>
            <person name="Martin F.M."/>
            <person name="Hacquard S."/>
        </authorList>
    </citation>
    <scope>NUCLEOTIDE SEQUENCE</scope>
    <source>
        <strain evidence="13">MPI-SDFR-AT-0068</strain>
    </source>
</reference>
<feature type="transmembrane region" description="Helical" evidence="11">
    <location>
        <begin position="733"/>
        <end position="755"/>
    </location>
</feature>
<comment type="caution">
    <text evidence="11">Lacks conserved residue(s) required for the propagation of feature annotation.</text>
</comment>
<feature type="compositionally biased region" description="Polar residues" evidence="12">
    <location>
        <begin position="85"/>
        <end position="94"/>
    </location>
</feature>
<evidence type="ECO:0000256" key="4">
    <source>
        <dbReference type="ARBA" id="ARBA00022692"/>
    </source>
</evidence>
<dbReference type="AlphaFoldDB" id="A0A8K0RYX0"/>
<sequence length="890" mass="96053">MTEPRHSTRPQPHRSSSALAPANHSSDSTSVRPRNRRLLSNLDDDSDTATSREASRSRRNRNLNVHDTAGSSSPARSYGLLSALSPANSRSASPLPSERGGTSPHRTNSAANLTNFFNDSLTQSWASIQGFTSSLISGDNGAARRSQSHNRAGSRPGTWGRDFSNSSGSKKASGAWGPSPPQEPNLDDVGAGSKAEREAALKAAKTAMVLESHDRVNGGLDVSGKHKRRNSDESVPEQSQPQEFMVYVHKVETSDTYAGLILRYQCREDAFRKANGLWTRDSVQVRKWLMIPVDACDVRGRPCDPPSWHNAHGVDLLAPTPAVEDSASAAHDDFFSRPINGTSSVTPRAEEEERPWTHVRWVKIDSFPHPVEIARVARNAMGYFPPRRKKSIRTISTLSTPRQSLDLYSNPPGSVGTSSRRQSSLGHRPQLSGTATSSPGRGAMSDGGETLPTWMRRPGGVGSMGMSTRAPGPDKDQLTTWTKKYLPGLTLEGVPSMSIMGSETAHFGFKAGESSSIVENPTGEGQDASSTQQGNGLDKAAAAVETWLRGALIRKPSSQLDRIRGMPEGSRPERNGDLIELTDNGSDDGRGPSSGAPTSLMESLQINSSSRSEGGSGVRGRVVAKGDLRNVSIMPICIECRHPVKTLWTAYSGAGDKSSGHNIRLTVYRHLLYNTLMRDDDRLDPSIIRLGILLLLFDVYLTWARLEKQTIPDAIPGASNLGRLAQQPIVFQYIFFLIFCALSTAAFHVSIRFLTSSAFSPLNLLGILPQYTRPNSVSTALLVSSSTKLFPILMVIWDYDVPASARSLGWAVVANNVEALRILLDCNYLTACLLAIAGAASRWVVGRAVLLGAGLADIDSIGESGVAADGKALWALLMYAKEWASRLAVG</sequence>
<comment type="subcellular location">
    <subcellularLocation>
        <location evidence="1 11">Endoplasmic reticulum membrane</location>
        <topology evidence="1 11">Multi-pass membrane protein</topology>
    </subcellularLocation>
    <subcellularLocation>
        <location evidence="11">Golgi apparatus membrane</location>
        <topology evidence="11">Multi-pass membrane protein</topology>
    </subcellularLocation>
</comment>
<dbReference type="PANTHER" id="PTHR14467:SF0">
    <property type="entry name" value="PROTEIN ARV1"/>
    <property type="match status" value="1"/>
</dbReference>
<dbReference type="GO" id="GO:0032366">
    <property type="term" value="P:intracellular sterol transport"/>
    <property type="evidence" value="ECO:0007669"/>
    <property type="project" value="UniProtKB-UniRule"/>
</dbReference>
<feature type="region of interest" description="Disordered" evidence="12">
    <location>
        <begin position="558"/>
        <end position="619"/>
    </location>
</feature>
<feature type="compositionally biased region" description="Basic and acidic residues" evidence="12">
    <location>
        <begin position="561"/>
        <end position="577"/>
    </location>
</feature>
<keyword evidence="4 11" id="KW-0812">Transmembrane</keyword>
<feature type="region of interest" description="Disordered" evidence="12">
    <location>
        <begin position="139"/>
        <end position="241"/>
    </location>
</feature>
<dbReference type="GO" id="GO:0000139">
    <property type="term" value="C:Golgi membrane"/>
    <property type="evidence" value="ECO:0007669"/>
    <property type="project" value="UniProtKB-SubCell"/>
</dbReference>
<evidence type="ECO:0000256" key="9">
    <source>
        <dbReference type="ARBA" id="ARBA00023136"/>
    </source>
</evidence>
<evidence type="ECO:0000256" key="7">
    <source>
        <dbReference type="ARBA" id="ARBA00023055"/>
    </source>
</evidence>
<feature type="compositionally biased region" description="Polar residues" evidence="12">
    <location>
        <begin position="393"/>
        <end position="439"/>
    </location>
</feature>
<dbReference type="InterPro" id="IPR036779">
    <property type="entry name" value="LysM_dom_sf"/>
</dbReference>
<feature type="compositionally biased region" description="Polar residues" evidence="12">
    <location>
        <begin position="595"/>
        <end position="607"/>
    </location>
</feature>
<dbReference type="GO" id="GO:0006665">
    <property type="term" value="P:sphingolipid metabolic process"/>
    <property type="evidence" value="ECO:0007669"/>
    <property type="project" value="UniProtKB-UniRule"/>
</dbReference>
<keyword evidence="14" id="KW-1185">Reference proteome</keyword>
<keyword evidence="5 11" id="KW-0256">Endoplasmic reticulum</keyword>
<keyword evidence="8 11" id="KW-0443">Lipid metabolism</keyword>
<dbReference type="GO" id="GO:0032541">
    <property type="term" value="C:cortical endoplasmic reticulum"/>
    <property type="evidence" value="ECO:0007669"/>
    <property type="project" value="TreeGrafter"/>
</dbReference>
<keyword evidence="9 11" id="KW-0472">Membrane</keyword>
<evidence type="ECO:0000256" key="12">
    <source>
        <dbReference type="SAM" id="MobiDB-lite"/>
    </source>
</evidence>
<dbReference type="Pfam" id="PF04161">
    <property type="entry name" value="Arv1"/>
    <property type="match status" value="1"/>
</dbReference>
<evidence type="ECO:0000256" key="5">
    <source>
        <dbReference type="ARBA" id="ARBA00022824"/>
    </source>
</evidence>
<dbReference type="GO" id="GO:0097036">
    <property type="term" value="P:regulation of plasma membrane sterol distribution"/>
    <property type="evidence" value="ECO:0007669"/>
    <property type="project" value="UniProtKB-UniRule"/>
</dbReference>
<evidence type="ECO:0000256" key="10">
    <source>
        <dbReference type="ARBA" id="ARBA00044955"/>
    </source>
</evidence>
<evidence type="ECO:0000256" key="1">
    <source>
        <dbReference type="ARBA" id="ARBA00004477"/>
    </source>
</evidence>
<gene>
    <name evidence="13" type="ORF">BKA59DRAFT_441568</name>
</gene>
<keyword evidence="3 11" id="KW-0813">Transport</keyword>
<organism evidence="13 14">
    <name type="scientific">Fusarium tricinctum</name>
    <dbReference type="NCBI Taxonomy" id="61284"/>
    <lineage>
        <taxon>Eukaryota</taxon>
        <taxon>Fungi</taxon>
        <taxon>Dikarya</taxon>
        <taxon>Ascomycota</taxon>
        <taxon>Pezizomycotina</taxon>
        <taxon>Sordariomycetes</taxon>
        <taxon>Hypocreomycetidae</taxon>
        <taxon>Hypocreales</taxon>
        <taxon>Nectriaceae</taxon>
        <taxon>Fusarium</taxon>
        <taxon>Fusarium tricinctum species complex</taxon>
    </lineage>
</organism>
<dbReference type="PANTHER" id="PTHR14467">
    <property type="entry name" value="ARV1"/>
    <property type="match status" value="1"/>
</dbReference>
<comment type="similarity">
    <text evidence="2 11">Belongs to the ARV1 family.</text>
</comment>
<evidence type="ECO:0000256" key="6">
    <source>
        <dbReference type="ARBA" id="ARBA00022989"/>
    </source>
</evidence>
<keyword evidence="6 11" id="KW-1133">Transmembrane helix</keyword>
<feature type="region of interest" description="Disordered" evidence="12">
    <location>
        <begin position="515"/>
        <end position="538"/>
    </location>
</feature>
<keyword evidence="11" id="KW-0746">Sphingolipid metabolism</keyword>
<name>A0A8K0RYX0_9HYPO</name>
<dbReference type="GO" id="GO:0016125">
    <property type="term" value="P:sterol metabolic process"/>
    <property type="evidence" value="ECO:0007669"/>
    <property type="project" value="UniProtKB-UniRule"/>
</dbReference>
<comment type="similarity">
    <text evidence="10">Belongs to the secreted LysM effector family.</text>
</comment>
<keyword evidence="7 11" id="KW-0445">Lipid transport</keyword>
<comment type="function">
    <text evidence="11">Mediator of sterol homeostasis involved in sterol uptake, trafficking and distribution into membranes.</text>
</comment>
<feature type="region of interest" description="Disordered" evidence="12">
    <location>
        <begin position="1"/>
        <end position="111"/>
    </location>
</feature>
<feature type="compositionally biased region" description="Polar residues" evidence="12">
    <location>
        <begin position="13"/>
        <end position="32"/>
    </location>
</feature>
<evidence type="ECO:0000313" key="14">
    <source>
        <dbReference type="Proteomes" id="UP000813427"/>
    </source>
</evidence>
<comment type="caution">
    <text evidence="13">The sequence shown here is derived from an EMBL/GenBank/DDBJ whole genome shotgun (WGS) entry which is preliminary data.</text>
</comment>
<evidence type="ECO:0000256" key="8">
    <source>
        <dbReference type="ARBA" id="ARBA00023098"/>
    </source>
</evidence>
<protein>
    <recommendedName>
        <fullName evidence="11">Protein ARV</fullName>
    </recommendedName>
</protein>
<evidence type="ECO:0000256" key="11">
    <source>
        <dbReference type="RuleBase" id="RU368065"/>
    </source>
</evidence>
<evidence type="ECO:0000256" key="2">
    <source>
        <dbReference type="ARBA" id="ARBA00009187"/>
    </source>
</evidence>
<feature type="region of interest" description="Disordered" evidence="12">
    <location>
        <begin position="392"/>
        <end position="479"/>
    </location>
</feature>
<evidence type="ECO:0000256" key="3">
    <source>
        <dbReference type="ARBA" id="ARBA00022448"/>
    </source>
</evidence>